<reference evidence="2 3" key="1">
    <citation type="submission" date="2019-08" db="EMBL/GenBank/DDBJ databases">
        <title>In-depth cultivation of the pig gut microbiome towards novel bacterial diversity and tailored functional studies.</title>
        <authorList>
            <person name="Wylensek D."/>
            <person name="Hitch T.C.A."/>
            <person name="Clavel T."/>
        </authorList>
    </citation>
    <scope>NUCLEOTIDE SEQUENCE [LARGE SCALE GENOMIC DNA]</scope>
    <source>
        <strain evidence="2 3">68-1-5</strain>
    </source>
</reference>
<evidence type="ECO:0000313" key="3">
    <source>
        <dbReference type="Proteomes" id="UP000434409"/>
    </source>
</evidence>
<evidence type="ECO:0000259" key="1">
    <source>
        <dbReference type="Pfam" id="PF19909"/>
    </source>
</evidence>
<organism evidence="2 3">
    <name type="scientific">Suipraeoptans intestinalis</name>
    <dbReference type="NCBI Taxonomy" id="2606628"/>
    <lineage>
        <taxon>Bacteria</taxon>
        <taxon>Bacillati</taxon>
        <taxon>Bacillota</taxon>
        <taxon>Clostridia</taxon>
        <taxon>Lachnospirales</taxon>
        <taxon>Lachnospiraceae</taxon>
        <taxon>Suipraeoptans</taxon>
    </lineage>
</organism>
<feature type="domain" description="DUF6382" evidence="1">
    <location>
        <begin position="6"/>
        <end position="156"/>
    </location>
</feature>
<sequence length="242" mass="29398">MERRISIREKGYYEEDYQMRMLRINSTEYLLRVMGRGIDDSSCYEYEVSGKVSMSAMFERGNMRGRDVELLMDSIREAIRETERHLLNIHCLLLQPEYIFYEEKKFYFCYFPPSKENIWEGIHRLTEYLVKHIDYEDPAGVEGVFFLHKKTMEENYSLEKISREYKTLLSGRLREQKEAMVAGTEEKETETVCWEKWEEEGEMEPILIREAKQFWEPVKNLLKRRKKKKWGDWEGFSREEIR</sequence>
<dbReference type="Proteomes" id="UP000434409">
    <property type="component" value="Unassembled WGS sequence"/>
</dbReference>
<dbReference type="Pfam" id="PF19909">
    <property type="entry name" value="DUF6382"/>
    <property type="match status" value="1"/>
</dbReference>
<evidence type="ECO:0000313" key="2">
    <source>
        <dbReference type="EMBL" id="MSR93993.1"/>
    </source>
</evidence>
<dbReference type="RefSeq" id="WP_154477283.1">
    <property type="nucleotide sequence ID" value="NZ_VULY01000018.1"/>
</dbReference>
<dbReference type="InterPro" id="IPR045962">
    <property type="entry name" value="DUF6382"/>
</dbReference>
<accession>A0A6N7USJ0</accession>
<gene>
    <name evidence="2" type="ORF">FYJ34_06925</name>
</gene>
<dbReference type="AlphaFoldDB" id="A0A6N7USJ0"/>
<name>A0A6N7USJ0_9FIRM</name>
<proteinExistence type="predicted"/>
<keyword evidence="3" id="KW-1185">Reference proteome</keyword>
<comment type="caution">
    <text evidence="2">The sequence shown here is derived from an EMBL/GenBank/DDBJ whole genome shotgun (WGS) entry which is preliminary data.</text>
</comment>
<dbReference type="EMBL" id="VULY01000018">
    <property type="protein sequence ID" value="MSR93993.1"/>
    <property type="molecule type" value="Genomic_DNA"/>
</dbReference>
<protein>
    <recommendedName>
        <fullName evidence="1">DUF6382 domain-containing protein</fullName>
    </recommendedName>
</protein>